<comment type="similarity">
    <text evidence="1 3">Belongs to the LeuD family. LeuD type 2 subfamily.</text>
</comment>
<evidence type="ECO:0000313" key="5">
    <source>
        <dbReference type="EMBL" id="HIP84070.1"/>
    </source>
</evidence>
<dbReference type="InterPro" id="IPR011827">
    <property type="entry name" value="LeuD_type2/HacB/DmdB"/>
</dbReference>
<dbReference type="Pfam" id="PF00694">
    <property type="entry name" value="Aconitase_C"/>
    <property type="match status" value="1"/>
</dbReference>
<evidence type="ECO:0000313" key="7">
    <source>
        <dbReference type="Proteomes" id="UP000643554"/>
    </source>
</evidence>
<dbReference type="UniPathway" id="UPA00919"/>
<evidence type="ECO:0000256" key="3">
    <source>
        <dbReference type="HAMAP-Rule" id="MF_01032"/>
    </source>
</evidence>
<dbReference type="AlphaFoldDB" id="A0A832ZAA3"/>
<dbReference type="NCBIfam" id="TIGR02087">
    <property type="entry name" value="LEUD_arch"/>
    <property type="match status" value="1"/>
</dbReference>
<organism evidence="5 7">
    <name type="scientific">Methanothermococcus okinawensis</name>
    <dbReference type="NCBI Taxonomy" id="155863"/>
    <lineage>
        <taxon>Archaea</taxon>
        <taxon>Methanobacteriati</taxon>
        <taxon>Methanobacteriota</taxon>
        <taxon>Methanomada group</taxon>
        <taxon>Methanococci</taxon>
        <taxon>Methanococcales</taxon>
        <taxon>Methanococcaceae</taxon>
        <taxon>Methanothermococcus</taxon>
    </lineage>
</organism>
<evidence type="ECO:0000259" key="4">
    <source>
        <dbReference type="Pfam" id="PF00694"/>
    </source>
</evidence>
<dbReference type="InterPro" id="IPR050075">
    <property type="entry name" value="LeuD"/>
</dbReference>
<dbReference type="GO" id="GO:0004409">
    <property type="term" value="F:homoaconitate hydratase activity"/>
    <property type="evidence" value="ECO:0007669"/>
    <property type="project" value="UniProtKB-UniRule"/>
</dbReference>
<comment type="function">
    <text evidence="3">Hydro-lyase with broad substrate specificity for cis-unsaturated tricarboxylic acids. Catalyzes both the reversible dehydration of (R)-homocitrate ((R)-2-hydroxybutane-1,2,4-tricarboxylate) to produce cis-homoaconitate ((Z)-but-1-ene-1,2,4-tricarboxylate), and its hydration to homoisocitrate ((1R,2S)-1-hydroxybutane-1,2,4-tricarboxylate). Is also able to hydrate the analogous longer chain substrates cis-homo(2)-aconitate, cis-homo(3)-aconitate. All these reactions are part of the biosynthesis pathway of coenzyme B.</text>
</comment>
<dbReference type="PANTHER" id="PTHR43345:SF2">
    <property type="entry name" value="3-ISOPROPYLMALATE DEHYDRATASE SMALL SUBUNIT 1"/>
    <property type="match status" value="1"/>
</dbReference>
<dbReference type="InterPro" id="IPR000573">
    <property type="entry name" value="AconitaseA/IPMdHydase_ssu_swvl"/>
</dbReference>
<feature type="domain" description="Aconitase A/isopropylmalate dehydratase small subunit swivel" evidence="4">
    <location>
        <begin position="48"/>
        <end position="104"/>
    </location>
</feature>
<dbReference type="PANTHER" id="PTHR43345">
    <property type="entry name" value="3-ISOPROPYLMALATE DEHYDRATASE SMALL SUBUNIT 2-RELATED-RELATED"/>
    <property type="match status" value="1"/>
</dbReference>
<comment type="caution">
    <text evidence="5">The sequence shown here is derived from an EMBL/GenBank/DDBJ whole genome shotgun (WGS) entry which is preliminary data.</text>
</comment>
<evidence type="ECO:0000256" key="1">
    <source>
        <dbReference type="ARBA" id="ARBA00009869"/>
    </source>
</evidence>
<feature type="site" description="Critical for substrate specificity" evidence="3">
    <location>
        <position position="26"/>
    </location>
</feature>
<gene>
    <name evidence="3" type="primary">hacB</name>
    <name evidence="5" type="ORF">EYH15_01070</name>
    <name evidence="6" type="ORF">EYH21_02730</name>
</gene>
<comment type="subunit">
    <text evidence="3">Heterotetramer of 2 HacA and 2 HacB proteins.</text>
</comment>
<dbReference type="GO" id="GO:0019298">
    <property type="term" value="P:coenzyme B biosynthetic process"/>
    <property type="evidence" value="ECO:0007669"/>
    <property type="project" value="UniProtKB-UniRule"/>
</dbReference>
<keyword evidence="2 3" id="KW-0456">Lyase</keyword>
<protein>
    <recommendedName>
        <fullName evidence="3">Methanogen homoaconitase small subunit</fullName>
        <shortName evidence="3">HACN</shortName>
        <ecNumber evidence="3">4.2.1.114</ecNumber>
    </recommendedName>
    <alternativeName>
        <fullName evidence="3">Homoaconitate hydratase</fullName>
    </alternativeName>
</protein>
<dbReference type="EMBL" id="DQUO01000030">
    <property type="protein sequence ID" value="HIP91198.1"/>
    <property type="molecule type" value="Genomic_DNA"/>
</dbReference>
<dbReference type="NCBIfam" id="NF040604">
    <property type="entry name" value="HacB_Meth"/>
    <property type="match status" value="1"/>
</dbReference>
<dbReference type="EC" id="4.2.1.114" evidence="3"/>
<dbReference type="Proteomes" id="UP000643554">
    <property type="component" value="Unassembled WGS sequence"/>
</dbReference>
<evidence type="ECO:0000313" key="6">
    <source>
        <dbReference type="EMBL" id="HIP91198.1"/>
    </source>
</evidence>
<reference evidence="5" key="1">
    <citation type="journal article" date="2020" name="ISME J.">
        <title>Gammaproteobacteria mediating utilization of methyl-, sulfur- and petroleum organic compounds in deep ocean hydrothermal plumes.</title>
        <authorList>
            <person name="Zhou Z."/>
            <person name="Liu Y."/>
            <person name="Pan J."/>
            <person name="Cron B.R."/>
            <person name="Toner B.M."/>
            <person name="Anantharaman K."/>
            <person name="Breier J.A."/>
            <person name="Dick G.J."/>
            <person name="Li M."/>
        </authorList>
    </citation>
    <scope>NUCLEOTIDE SEQUENCE</scope>
    <source>
        <strain evidence="5">SZUA-1453</strain>
        <strain evidence="6">SZUA-1471</strain>
    </source>
</reference>
<sequence length="166" mass="18688">MIIRGKIHLFKDDIDTDKIIPGPYLRTTDPYELASYCMYGIDRDFPGKVREGDIIVAGENFGCGSSREQAPLSIKYCGIKAVVAESFARIFYRNAVNIGLIPVVCRGIRRYVKEGDILEIHLERRVIRVGDRELPCEVPQGIAWEILKAGGLVNYAKKMRGELNGR</sequence>
<dbReference type="EMBL" id="DQUI01000024">
    <property type="protein sequence ID" value="HIP84070.1"/>
    <property type="molecule type" value="Genomic_DNA"/>
</dbReference>
<comment type="catalytic activity">
    <reaction evidence="3">
        <text>(2R)-homocitrate = (2R,3S)-homoisocitrate</text>
        <dbReference type="Rhea" id="RHEA:32303"/>
        <dbReference type="ChEBI" id="CHEBI:15404"/>
        <dbReference type="ChEBI" id="CHEBI:58884"/>
        <dbReference type="EC" id="4.2.1.114"/>
    </reaction>
</comment>
<name>A0A832ZAA3_9EURY</name>
<proteinExistence type="inferred from homology"/>
<dbReference type="Gene3D" id="3.20.19.10">
    <property type="entry name" value="Aconitase, domain 4"/>
    <property type="match status" value="1"/>
</dbReference>
<comment type="pathway">
    <text evidence="3">Organic acid metabolism; 2-oxosuberate biosynthesis.</text>
</comment>
<accession>A0A832ZAA3</accession>
<dbReference type="CDD" id="cd01577">
    <property type="entry name" value="IPMI_Swivel"/>
    <property type="match status" value="1"/>
</dbReference>
<dbReference type="InterPro" id="IPR033940">
    <property type="entry name" value="IPMI_Swivel"/>
</dbReference>
<dbReference type="HAMAP" id="MF_01032">
    <property type="entry name" value="LeuD_type2"/>
    <property type="match status" value="1"/>
</dbReference>
<dbReference type="SUPFAM" id="SSF52016">
    <property type="entry name" value="LeuD/IlvD-like"/>
    <property type="match status" value="1"/>
</dbReference>
<feature type="short sequence motif" description="YLRT" evidence="3">
    <location>
        <begin position="24"/>
        <end position="27"/>
    </location>
</feature>
<evidence type="ECO:0000256" key="2">
    <source>
        <dbReference type="ARBA" id="ARBA00023239"/>
    </source>
</evidence>
<dbReference type="Proteomes" id="UP000618343">
    <property type="component" value="Unassembled WGS sequence"/>
</dbReference>
<dbReference type="InterPro" id="IPR015928">
    <property type="entry name" value="Aconitase/3IPM_dehydase_swvl"/>
</dbReference>